<keyword evidence="6 7" id="KW-0472">Membrane</keyword>
<proteinExistence type="predicted"/>
<organism evidence="9">
    <name type="scientific">marine metagenome</name>
    <dbReference type="NCBI Taxonomy" id="408172"/>
    <lineage>
        <taxon>unclassified sequences</taxon>
        <taxon>metagenomes</taxon>
        <taxon>ecological metagenomes</taxon>
    </lineage>
</organism>
<keyword evidence="2" id="KW-0813">Transport</keyword>
<dbReference type="PANTHER" id="PTHR43163:SF6">
    <property type="entry name" value="DIPEPTIDE TRANSPORT SYSTEM PERMEASE PROTEIN DPPB-RELATED"/>
    <property type="match status" value="1"/>
</dbReference>
<keyword evidence="5 7" id="KW-1133">Transmembrane helix</keyword>
<dbReference type="Pfam" id="PF19300">
    <property type="entry name" value="BPD_transp_1_N"/>
    <property type="match status" value="1"/>
</dbReference>
<feature type="transmembrane region" description="Helical" evidence="7">
    <location>
        <begin position="290"/>
        <end position="316"/>
    </location>
</feature>
<comment type="subcellular location">
    <subcellularLocation>
        <location evidence="1">Cell membrane</location>
        <topology evidence="1">Multi-pass membrane protein</topology>
    </subcellularLocation>
</comment>
<dbReference type="InterPro" id="IPR000515">
    <property type="entry name" value="MetI-like"/>
</dbReference>
<dbReference type="AlphaFoldDB" id="A0A382FBK5"/>
<feature type="transmembrane region" description="Helical" evidence="7">
    <location>
        <begin position="244"/>
        <end position="270"/>
    </location>
</feature>
<dbReference type="InterPro" id="IPR045621">
    <property type="entry name" value="BPD_transp_1_N"/>
</dbReference>
<protein>
    <recommendedName>
        <fullName evidence="8">ABC transmembrane type-1 domain-containing protein</fullName>
    </recommendedName>
</protein>
<feature type="domain" description="ABC transmembrane type-1" evidence="8">
    <location>
        <begin position="98"/>
        <end position="309"/>
    </location>
</feature>
<keyword evidence="4 7" id="KW-0812">Transmembrane</keyword>
<gene>
    <name evidence="9" type="ORF">METZ01_LOCUS213144</name>
</gene>
<keyword evidence="3" id="KW-1003">Cell membrane</keyword>
<feature type="transmembrane region" description="Helical" evidence="7">
    <location>
        <begin position="133"/>
        <end position="161"/>
    </location>
</feature>
<dbReference type="SUPFAM" id="SSF161098">
    <property type="entry name" value="MetI-like"/>
    <property type="match status" value="1"/>
</dbReference>
<dbReference type="Pfam" id="PF00528">
    <property type="entry name" value="BPD_transp_1"/>
    <property type="match status" value="1"/>
</dbReference>
<accession>A0A382FBK5</accession>
<dbReference type="PROSITE" id="PS50928">
    <property type="entry name" value="ABC_TM1"/>
    <property type="match status" value="1"/>
</dbReference>
<evidence type="ECO:0000256" key="1">
    <source>
        <dbReference type="ARBA" id="ARBA00004651"/>
    </source>
</evidence>
<evidence type="ECO:0000256" key="7">
    <source>
        <dbReference type="SAM" id="Phobius"/>
    </source>
</evidence>
<evidence type="ECO:0000256" key="4">
    <source>
        <dbReference type="ARBA" id="ARBA00022692"/>
    </source>
</evidence>
<evidence type="ECO:0000256" key="6">
    <source>
        <dbReference type="ARBA" id="ARBA00023136"/>
    </source>
</evidence>
<sequence>MKRYILGRILLMAPTLLGAGILIFFLMRVIPGDICLARWVDYGSDLDPTLLELCRSDLGLNAPLYIQFARFFEGIMTLDFGVSLWTGQPIIDELNQRFALSLQVAIMATLVSVMIAVPLGIVSAIHQNTWIDYLVRTISIAGVAMPSFWLGILIILGLLIFSQAWFGDPWMPPIEYVSPFEDFQSNMSQLIWPVIATGYRYSAVVARMTRSAFLEVLHEDYIRMGRAKGLTERLVINRHAMRNALLPVVTIIGMEFSFFMGGLVVTEQVFNLNGLGRLLVDSVLYGDYNTIQALVMLVVAVFVVVNFTIDLFYAWLDPRIRYS</sequence>
<evidence type="ECO:0000256" key="2">
    <source>
        <dbReference type="ARBA" id="ARBA00022448"/>
    </source>
</evidence>
<feature type="transmembrane region" description="Helical" evidence="7">
    <location>
        <begin position="98"/>
        <end position="121"/>
    </location>
</feature>
<evidence type="ECO:0000259" key="8">
    <source>
        <dbReference type="PROSITE" id="PS50928"/>
    </source>
</evidence>
<dbReference type="GO" id="GO:0071916">
    <property type="term" value="F:dipeptide transmembrane transporter activity"/>
    <property type="evidence" value="ECO:0007669"/>
    <property type="project" value="TreeGrafter"/>
</dbReference>
<dbReference type="GO" id="GO:0005886">
    <property type="term" value="C:plasma membrane"/>
    <property type="evidence" value="ECO:0007669"/>
    <property type="project" value="UniProtKB-SubCell"/>
</dbReference>
<evidence type="ECO:0000256" key="3">
    <source>
        <dbReference type="ARBA" id="ARBA00022475"/>
    </source>
</evidence>
<evidence type="ECO:0000313" key="9">
    <source>
        <dbReference type="EMBL" id="SVB60290.1"/>
    </source>
</evidence>
<feature type="transmembrane region" description="Helical" evidence="7">
    <location>
        <begin position="9"/>
        <end position="30"/>
    </location>
</feature>
<dbReference type="InterPro" id="IPR035906">
    <property type="entry name" value="MetI-like_sf"/>
</dbReference>
<evidence type="ECO:0000256" key="5">
    <source>
        <dbReference type="ARBA" id="ARBA00022989"/>
    </source>
</evidence>
<dbReference type="PANTHER" id="PTHR43163">
    <property type="entry name" value="DIPEPTIDE TRANSPORT SYSTEM PERMEASE PROTEIN DPPB-RELATED"/>
    <property type="match status" value="1"/>
</dbReference>
<name>A0A382FBK5_9ZZZZ</name>
<reference evidence="9" key="1">
    <citation type="submission" date="2018-05" db="EMBL/GenBank/DDBJ databases">
        <authorList>
            <person name="Lanie J.A."/>
            <person name="Ng W.-L."/>
            <person name="Kazmierczak K.M."/>
            <person name="Andrzejewski T.M."/>
            <person name="Davidsen T.M."/>
            <person name="Wayne K.J."/>
            <person name="Tettelin H."/>
            <person name="Glass J.I."/>
            <person name="Rusch D."/>
            <person name="Podicherti R."/>
            <person name="Tsui H.-C.T."/>
            <person name="Winkler M.E."/>
        </authorList>
    </citation>
    <scope>NUCLEOTIDE SEQUENCE</scope>
</reference>
<dbReference type="Gene3D" id="1.10.3720.10">
    <property type="entry name" value="MetI-like"/>
    <property type="match status" value="1"/>
</dbReference>
<dbReference type="CDD" id="cd06261">
    <property type="entry name" value="TM_PBP2"/>
    <property type="match status" value="1"/>
</dbReference>
<dbReference type="EMBL" id="UINC01049031">
    <property type="protein sequence ID" value="SVB60290.1"/>
    <property type="molecule type" value="Genomic_DNA"/>
</dbReference>